<name>X1SNK6_9ZZZZ</name>
<reference evidence="1" key="1">
    <citation type="journal article" date="2014" name="Front. Microbiol.">
        <title>High frequency of phylogenetically diverse reductive dehalogenase-homologous genes in deep subseafloor sedimentary metagenomes.</title>
        <authorList>
            <person name="Kawai M."/>
            <person name="Futagami T."/>
            <person name="Toyoda A."/>
            <person name="Takaki Y."/>
            <person name="Nishi S."/>
            <person name="Hori S."/>
            <person name="Arai W."/>
            <person name="Tsubouchi T."/>
            <person name="Morono Y."/>
            <person name="Uchiyama I."/>
            <person name="Ito T."/>
            <person name="Fujiyama A."/>
            <person name="Inagaki F."/>
            <person name="Takami H."/>
        </authorList>
    </citation>
    <scope>NUCLEOTIDE SEQUENCE</scope>
    <source>
        <strain evidence="1">Expedition CK06-06</strain>
    </source>
</reference>
<organism evidence="1">
    <name type="scientific">marine sediment metagenome</name>
    <dbReference type="NCBI Taxonomy" id="412755"/>
    <lineage>
        <taxon>unclassified sequences</taxon>
        <taxon>metagenomes</taxon>
        <taxon>ecological metagenomes</taxon>
    </lineage>
</organism>
<evidence type="ECO:0000313" key="1">
    <source>
        <dbReference type="EMBL" id="GAI94493.1"/>
    </source>
</evidence>
<dbReference type="AlphaFoldDB" id="X1SNK6"/>
<protein>
    <submittedName>
        <fullName evidence="1">Uncharacterized protein</fullName>
    </submittedName>
</protein>
<gene>
    <name evidence="1" type="ORF">S12H4_38724</name>
</gene>
<sequence length="128" mass="15316">MNPGSTIQEDARRGALAYQRKTHFVKLVPQLRRIREETNRNQAVAVVQIGLFQDRMRALFDELGVWADRRHQYQAYAAALDKSQRVLRYMVDWIREHRILRDRFERRGLRADFLDAIDTQVIYRTKDV</sequence>
<accession>X1SNK6</accession>
<comment type="caution">
    <text evidence="1">The sequence shown here is derived from an EMBL/GenBank/DDBJ whole genome shotgun (WGS) entry which is preliminary data.</text>
</comment>
<dbReference type="EMBL" id="BARW01023335">
    <property type="protein sequence ID" value="GAI94493.1"/>
    <property type="molecule type" value="Genomic_DNA"/>
</dbReference>
<proteinExistence type="predicted"/>